<dbReference type="GO" id="GO:1990481">
    <property type="term" value="P:mRNA pseudouridine synthesis"/>
    <property type="evidence" value="ECO:0007669"/>
    <property type="project" value="TreeGrafter"/>
</dbReference>
<dbReference type="STRING" id="658858.E1F1Z7"/>
<evidence type="ECO:0000256" key="3">
    <source>
        <dbReference type="ARBA" id="ARBA00023235"/>
    </source>
</evidence>
<keyword evidence="2" id="KW-0819">tRNA processing</keyword>
<dbReference type="Gene3D" id="3.30.70.580">
    <property type="entry name" value="Pseudouridine synthase I, catalytic domain, N-terminal subdomain"/>
    <property type="match status" value="1"/>
</dbReference>
<feature type="region of interest" description="Disordered" evidence="4">
    <location>
        <begin position="160"/>
        <end position="203"/>
    </location>
</feature>
<dbReference type="GO" id="GO:0005634">
    <property type="term" value="C:nucleus"/>
    <property type="evidence" value="ECO:0007669"/>
    <property type="project" value="TreeGrafter"/>
</dbReference>
<reference evidence="6 7" key="1">
    <citation type="journal article" date="2010" name="BMC Genomics">
        <title>Genome analysis and comparative genomics of a Giardia intestinalis assemblage E isolate.</title>
        <authorList>
            <person name="Jerlstrom-Hultqvist J."/>
            <person name="Franzen O."/>
            <person name="Ankarklev J."/>
            <person name="Xu F."/>
            <person name="Nohynkova E."/>
            <person name="Andersson J.O."/>
            <person name="Svard S.G."/>
            <person name="Andersson B."/>
        </authorList>
    </citation>
    <scope>NUCLEOTIDE SEQUENCE [LARGE SCALE GENOMIC DNA]</scope>
    <source>
        <strain evidence="6 7">P15</strain>
    </source>
</reference>
<dbReference type="HAMAP" id="MF_00171">
    <property type="entry name" value="TruA"/>
    <property type="match status" value="1"/>
</dbReference>
<evidence type="ECO:0000313" key="6">
    <source>
        <dbReference type="EMBL" id="EFO63491.1"/>
    </source>
</evidence>
<dbReference type="InterPro" id="IPR001406">
    <property type="entry name" value="PsdUridine_synth_TruA"/>
</dbReference>
<dbReference type="PANTHER" id="PTHR11142">
    <property type="entry name" value="PSEUDOURIDYLATE SYNTHASE"/>
    <property type="match status" value="1"/>
</dbReference>
<dbReference type="Pfam" id="PF01416">
    <property type="entry name" value="PseudoU_synth_1"/>
    <property type="match status" value="1"/>
</dbReference>
<dbReference type="GO" id="GO:0009982">
    <property type="term" value="F:pseudouridine synthase activity"/>
    <property type="evidence" value="ECO:0007669"/>
    <property type="project" value="InterPro"/>
</dbReference>
<evidence type="ECO:0000259" key="5">
    <source>
        <dbReference type="Pfam" id="PF01416"/>
    </source>
</evidence>
<protein>
    <submittedName>
        <fullName evidence="6">Pseudouridylate synthase, putative</fullName>
    </submittedName>
</protein>
<dbReference type="GO" id="GO:0005737">
    <property type="term" value="C:cytoplasm"/>
    <property type="evidence" value="ECO:0007669"/>
    <property type="project" value="TreeGrafter"/>
</dbReference>
<sequence length="515" mass="58784">MYFLCKLVDCFLEGLGCCFKMRRVDIAYFYSLPRAELLRHIQQMLAVLTDEQIETCFAKETKKLGKPSSRSLMDWSTIPLRHIAIQVCYDGTEYAGLAQQPNKEYTIEELLLNALRDAALIPQYATASDVHFERSGRTDRGVSAAGQVFSFYARTNNKAMTPQSIPVPDPRFYRDRRDGLTPPAKPNDNVDGDLVNSEKEPELKQVPQEQEIDYVSAINMRLPETIRVLGWAPVDENFSARHSTSSRHYIYTFGQIGSLNIRRMAEACTKLVGFHDFRNICKPSLDSIKTFERVIFSCYLEIDGQPYECENDRMVIKENSSLSLVVCGSAFLYHQIRCIASLLLHIGAELEPPSLISDLLNIENFPGKPDYPIAPGELLLFEKAEYTSTRLPKFYLSGPSYRFLTKNIRFLQSKALARARVYGAALNLLSEARTCQVVSNSGPPRACDHPLVSITLTHKITDLCEVYIEDGLSLFKLEKYRRITNRPFDGTLEHRLRERQKELAMYKENKKHDDQ</sequence>
<evidence type="ECO:0000313" key="7">
    <source>
        <dbReference type="Proteomes" id="UP000008974"/>
    </source>
</evidence>
<evidence type="ECO:0000256" key="1">
    <source>
        <dbReference type="ARBA" id="ARBA00009375"/>
    </source>
</evidence>
<dbReference type="FunFam" id="3.30.70.580:FF:000032">
    <property type="entry name" value="tRNA pseudouridine synthase"/>
    <property type="match status" value="1"/>
</dbReference>
<dbReference type="SUPFAM" id="SSF55120">
    <property type="entry name" value="Pseudouridine synthase"/>
    <property type="match status" value="1"/>
</dbReference>
<proteinExistence type="inferred from homology"/>
<dbReference type="InterPro" id="IPR020095">
    <property type="entry name" value="PsdUridine_synth_TruA_C"/>
</dbReference>
<gene>
    <name evidence="6" type="ORF">GLP15_551</name>
</gene>
<organism evidence="6 7">
    <name type="scientific">Giardia intestinalis (strain P15)</name>
    <name type="common">Giardia lamblia</name>
    <dbReference type="NCBI Taxonomy" id="658858"/>
    <lineage>
        <taxon>Eukaryota</taxon>
        <taxon>Metamonada</taxon>
        <taxon>Diplomonadida</taxon>
        <taxon>Hexamitidae</taxon>
        <taxon>Giardiinae</taxon>
        <taxon>Giardia</taxon>
    </lineage>
</organism>
<dbReference type="GO" id="GO:0003723">
    <property type="term" value="F:RNA binding"/>
    <property type="evidence" value="ECO:0007669"/>
    <property type="project" value="InterPro"/>
</dbReference>
<name>E1F1Z7_GIAIA</name>
<evidence type="ECO:0000256" key="2">
    <source>
        <dbReference type="ARBA" id="ARBA00022694"/>
    </source>
</evidence>
<dbReference type="GO" id="GO:0031119">
    <property type="term" value="P:tRNA pseudouridine synthesis"/>
    <property type="evidence" value="ECO:0007669"/>
    <property type="project" value="TreeGrafter"/>
</dbReference>
<accession>E1F1Z7</accession>
<dbReference type="PANTHER" id="PTHR11142:SF5">
    <property type="entry name" value="TRNA PSEUDOURIDINE(38_39) SYNTHASE"/>
    <property type="match status" value="1"/>
</dbReference>
<dbReference type="Proteomes" id="UP000008974">
    <property type="component" value="Unassembled WGS sequence"/>
</dbReference>
<dbReference type="InterPro" id="IPR020097">
    <property type="entry name" value="PsdUridine_synth_TruA_a/b_dom"/>
</dbReference>
<comment type="similarity">
    <text evidence="1">Belongs to the tRNA pseudouridine synthase TruA family.</text>
</comment>
<dbReference type="EMBL" id="ACVC01000129">
    <property type="protein sequence ID" value="EFO63491.1"/>
    <property type="molecule type" value="Genomic_DNA"/>
</dbReference>
<dbReference type="InterPro" id="IPR020103">
    <property type="entry name" value="PsdUridine_synth_cat_dom_sf"/>
</dbReference>
<dbReference type="VEuPathDB" id="GiardiaDB:GLP15_551"/>
<dbReference type="AlphaFoldDB" id="E1F1Z7"/>
<keyword evidence="3" id="KW-0413">Isomerase</keyword>
<evidence type="ECO:0000256" key="4">
    <source>
        <dbReference type="SAM" id="MobiDB-lite"/>
    </source>
</evidence>
<comment type="caution">
    <text evidence="6">The sequence shown here is derived from an EMBL/GenBank/DDBJ whole genome shotgun (WGS) entry which is preliminary data.</text>
</comment>
<feature type="domain" description="Pseudouridine synthase I TruA alpha/beta" evidence="5">
    <location>
        <begin position="267"/>
        <end position="386"/>
    </location>
</feature>
<dbReference type="InterPro" id="IPR020094">
    <property type="entry name" value="TruA/RsuA/RluB/E/F_N"/>
</dbReference>
<dbReference type="OMA" id="LMDWSTI"/>
<dbReference type="OrthoDB" id="25767at2759"/>
<dbReference type="Gene3D" id="3.30.70.660">
    <property type="entry name" value="Pseudouridine synthase I, catalytic domain, C-terminal subdomain"/>
    <property type="match status" value="1"/>
</dbReference>